<dbReference type="EMBL" id="QPFP01000037">
    <property type="protein sequence ID" value="TEB27725.1"/>
    <property type="molecule type" value="Genomic_DNA"/>
</dbReference>
<name>A0A4Y7T0Q8_COPMI</name>
<accession>A0A4Y7T0Q8</accession>
<protein>
    <submittedName>
        <fullName evidence="1">Uncharacterized protein</fullName>
    </submittedName>
</protein>
<evidence type="ECO:0000313" key="1">
    <source>
        <dbReference type="EMBL" id="TEB27725.1"/>
    </source>
</evidence>
<sequence length="167" mass="18773">MAGFNPGLIYGLKPRSAQSNSRNPAIFWPYGLQPRAPEWGLSQDYRWILDTVENFSEEPKWRAKMRIAQAKDSERLSYADMTKEHRGMAQSPKILAASSCKCWNPSPENHSPLLHATSNMAAMFPGGRQGKDESRRGKLGLRILVPSPEISLSLLTIHTRARDTPLE</sequence>
<organism evidence="1 2">
    <name type="scientific">Coprinellus micaceus</name>
    <name type="common">Glistening ink-cap mushroom</name>
    <name type="synonym">Coprinus micaceus</name>
    <dbReference type="NCBI Taxonomy" id="71717"/>
    <lineage>
        <taxon>Eukaryota</taxon>
        <taxon>Fungi</taxon>
        <taxon>Dikarya</taxon>
        <taxon>Basidiomycota</taxon>
        <taxon>Agaricomycotina</taxon>
        <taxon>Agaricomycetes</taxon>
        <taxon>Agaricomycetidae</taxon>
        <taxon>Agaricales</taxon>
        <taxon>Agaricineae</taxon>
        <taxon>Psathyrellaceae</taxon>
        <taxon>Coprinellus</taxon>
    </lineage>
</organism>
<gene>
    <name evidence="1" type="ORF">FA13DRAFT_1877376</name>
</gene>
<reference evidence="1 2" key="1">
    <citation type="journal article" date="2019" name="Nat. Ecol. Evol.">
        <title>Megaphylogeny resolves global patterns of mushroom evolution.</title>
        <authorList>
            <person name="Varga T."/>
            <person name="Krizsan K."/>
            <person name="Foldi C."/>
            <person name="Dima B."/>
            <person name="Sanchez-Garcia M."/>
            <person name="Sanchez-Ramirez S."/>
            <person name="Szollosi G.J."/>
            <person name="Szarkandi J.G."/>
            <person name="Papp V."/>
            <person name="Albert L."/>
            <person name="Andreopoulos W."/>
            <person name="Angelini C."/>
            <person name="Antonin V."/>
            <person name="Barry K.W."/>
            <person name="Bougher N.L."/>
            <person name="Buchanan P."/>
            <person name="Buyck B."/>
            <person name="Bense V."/>
            <person name="Catcheside P."/>
            <person name="Chovatia M."/>
            <person name="Cooper J."/>
            <person name="Damon W."/>
            <person name="Desjardin D."/>
            <person name="Finy P."/>
            <person name="Geml J."/>
            <person name="Haridas S."/>
            <person name="Hughes K."/>
            <person name="Justo A."/>
            <person name="Karasinski D."/>
            <person name="Kautmanova I."/>
            <person name="Kiss B."/>
            <person name="Kocsube S."/>
            <person name="Kotiranta H."/>
            <person name="LaButti K.M."/>
            <person name="Lechner B.E."/>
            <person name="Liimatainen K."/>
            <person name="Lipzen A."/>
            <person name="Lukacs Z."/>
            <person name="Mihaltcheva S."/>
            <person name="Morgado L.N."/>
            <person name="Niskanen T."/>
            <person name="Noordeloos M.E."/>
            <person name="Ohm R.A."/>
            <person name="Ortiz-Santana B."/>
            <person name="Ovrebo C."/>
            <person name="Racz N."/>
            <person name="Riley R."/>
            <person name="Savchenko A."/>
            <person name="Shiryaev A."/>
            <person name="Soop K."/>
            <person name="Spirin V."/>
            <person name="Szebenyi C."/>
            <person name="Tomsovsky M."/>
            <person name="Tulloss R.E."/>
            <person name="Uehling J."/>
            <person name="Grigoriev I.V."/>
            <person name="Vagvolgyi C."/>
            <person name="Papp T."/>
            <person name="Martin F.M."/>
            <person name="Miettinen O."/>
            <person name="Hibbett D.S."/>
            <person name="Nagy L.G."/>
        </authorList>
    </citation>
    <scope>NUCLEOTIDE SEQUENCE [LARGE SCALE GENOMIC DNA]</scope>
    <source>
        <strain evidence="1 2">FP101781</strain>
    </source>
</reference>
<proteinExistence type="predicted"/>
<dbReference type="AlphaFoldDB" id="A0A4Y7T0Q8"/>
<evidence type="ECO:0000313" key="2">
    <source>
        <dbReference type="Proteomes" id="UP000298030"/>
    </source>
</evidence>
<dbReference type="Proteomes" id="UP000298030">
    <property type="component" value="Unassembled WGS sequence"/>
</dbReference>
<keyword evidence="2" id="KW-1185">Reference proteome</keyword>
<comment type="caution">
    <text evidence="1">The sequence shown here is derived from an EMBL/GenBank/DDBJ whole genome shotgun (WGS) entry which is preliminary data.</text>
</comment>